<dbReference type="Gene3D" id="2.60.40.1180">
    <property type="entry name" value="Golgi alpha-mannosidase II"/>
    <property type="match status" value="1"/>
</dbReference>
<dbReference type="InterPro" id="IPR000322">
    <property type="entry name" value="Glyco_hydro_31_TIM"/>
</dbReference>
<dbReference type="PANTHER" id="PTHR43863">
    <property type="entry name" value="HYDROLASE, PUTATIVE (AFU_ORTHOLOGUE AFUA_1G03140)-RELATED"/>
    <property type="match status" value="1"/>
</dbReference>
<dbReference type="RefSeq" id="WP_188994185.1">
    <property type="nucleotide sequence ID" value="NZ_BMHP01000003.1"/>
</dbReference>
<feature type="domain" description="Glycoside hydrolase family 31 TIM barrel" evidence="3">
    <location>
        <begin position="189"/>
        <end position="502"/>
    </location>
</feature>
<reference evidence="6" key="1">
    <citation type="journal article" date="2014" name="Int. J. Syst. Evol. Microbiol.">
        <title>Complete genome sequence of Corynebacterium casei LMG S-19264T (=DSM 44701T), isolated from a smear-ripened cheese.</title>
        <authorList>
            <consortium name="US DOE Joint Genome Institute (JGI-PGF)"/>
            <person name="Walter F."/>
            <person name="Albersmeier A."/>
            <person name="Kalinowski J."/>
            <person name="Ruckert C."/>
        </authorList>
    </citation>
    <scope>NUCLEOTIDE SEQUENCE</scope>
    <source>
        <strain evidence="6">CGMCC 1.15178</strain>
    </source>
</reference>
<dbReference type="InterPro" id="IPR048395">
    <property type="entry name" value="Glyco_hydro_31_C"/>
</dbReference>
<dbReference type="Gene3D" id="2.60.40.1760">
    <property type="entry name" value="glycosyl hydrolase (family 31)"/>
    <property type="match status" value="1"/>
</dbReference>
<comment type="similarity">
    <text evidence="1 2">Belongs to the glycosyl hydrolase 31 family.</text>
</comment>
<dbReference type="AlphaFoldDB" id="A0A916Z5V4"/>
<dbReference type="Pfam" id="PF01055">
    <property type="entry name" value="Glyco_hydro_31_2nd"/>
    <property type="match status" value="1"/>
</dbReference>
<proteinExistence type="inferred from homology"/>
<dbReference type="InterPro" id="IPR017853">
    <property type="entry name" value="GH"/>
</dbReference>
<dbReference type="Pfam" id="PF13802">
    <property type="entry name" value="Gal_mutarotas_2"/>
    <property type="match status" value="1"/>
</dbReference>
<evidence type="ECO:0000259" key="4">
    <source>
        <dbReference type="Pfam" id="PF13802"/>
    </source>
</evidence>
<dbReference type="GO" id="GO:0004553">
    <property type="term" value="F:hydrolase activity, hydrolyzing O-glycosyl compounds"/>
    <property type="evidence" value="ECO:0007669"/>
    <property type="project" value="InterPro"/>
</dbReference>
<evidence type="ECO:0000259" key="3">
    <source>
        <dbReference type="Pfam" id="PF01055"/>
    </source>
</evidence>
<evidence type="ECO:0000313" key="6">
    <source>
        <dbReference type="EMBL" id="GGD77875.1"/>
    </source>
</evidence>
<sequence>MGFERQVDFRYAILVDGQLEWHAALKAESLAQDGESDEQIRYASSRQADSIILRITRTGGTVTRLQWKVDTRERVEWVSCEYAVRESEHFYGFGETYGELDQRGKEIKLRVENGCVRDLSYKPIPFYLSSAGYGIYMEHNELIYARMATPDIGSRVQLKVNSGELNLYRFENEQIEGIIDDYTTVVGKPTLPPPWFFGAWKSRDWRTENQETVMLDLRKQRELGIPCSVKLIDAAWEQELNDFQFHKEKFPNFQSVMDEAKALEYQVVIWISPWVANWTEVYQELDAKGYFLKTPTGETYVHRLGNSPNLLGSMFDFTNPGAVSWWQERVQGLMDIGVRGIKTDFGEQVPDDAVFYDGSTGKTMHNYYPVLYNKVTHDVVHPYNGILLGRSSWAGSQAFTGIWAGDQTADFAPRSGMLATIFAGQNIGLCGFPYWGSDIGGYFGTPDRDCFIRWTQYAAFTPCMELHGLGERDPWDMDQQALDNYVEYTSLHTRLFPYLYRLAIEGAEKGVPMMRAMMLHYNEDPNIHELSCIAFQYMFGRDLLVAPVFYEGTSREVYLPEGDWTDFWTGKRMQGSWNGRIDAPLDRTPVFIRAGAVIPVLPSGVKTLGGYDDPVRWMETLGTKRWEFIVAPGEGTYELGGVTISQLAGENDSIAFHITISADQGITPDWIILKLRLPLGQQPENIITWLTDSKGVVAMEEKDGENCSAWETGVWIVLSGAHPIHKFHLNNSALRTEG</sequence>
<dbReference type="GO" id="GO:0030246">
    <property type="term" value="F:carbohydrate binding"/>
    <property type="evidence" value="ECO:0007669"/>
    <property type="project" value="InterPro"/>
</dbReference>
<dbReference type="CDD" id="cd14752">
    <property type="entry name" value="GH31_N"/>
    <property type="match status" value="1"/>
</dbReference>
<dbReference type="SUPFAM" id="SSF51011">
    <property type="entry name" value="Glycosyl hydrolase domain"/>
    <property type="match status" value="1"/>
</dbReference>
<comment type="caution">
    <text evidence="6">The sequence shown here is derived from an EMBL/GenBank/DDBJ whole genome shotgun (WGS) entry which is preliminary data.</text>
</comment>
<dbReference type="GO" id="GO:0005975">
    <property type="term" value="P:carbohydrate metabolic process"/>
    <property type="evidence" value="ECO:0007669"/>
    <property type="project" value="InterPro"/>
</dbReference>
<evidence type="ECO:0000313" key="7">
    <source>
        <dbReference type="Proteomes" id="UP000612456"/>
    </source>
</evidence>
<dbReference type="Gene3D" id="3.20.20.80">
    <property type="entry name" value="Glycosidases"/>
    <property type="match status" value="1"/>
</dbReference>
<dbReference type="Proteomes" id="UP000612456">
    <property type="component" value="Unassembled WGS sequence"/>
</dbReference>
<dbReference type="SUPFAM" id="SSF74650">
    <property type="entry name" value="Galactose mutarotase-like"/>
    <property type="match status" value="1"/>
</dbReference>
<feature type="domain" description="Glycoside hydrolase family 31 N-terminal" evidence="4">
    <location>
        <begin position="67"/>
        <end position="137"/>
    </location>
</feature>
<keyword evidence="2" id="KW-0378">Hydrolase</keyword>
<dbReference type="InterPro" id="IPR025887">
    <property type="entry name" value="Glyco_hydro_31_N_dom"/>
</dbReference>
<keyword evidence="2" id="KW-0326">Glycosidase</keyword>
<dbReference type="InterPro" id="IPR013780">
    <property type="entry name" value="Glyco_hydro_b"/>
</dbReference>
<dbReference type="Pfam" id="PF21365">
    <property type="entry name" value="Glyco_hydro_31_3rd"/>
    <property type="match status" value="1"/>
</dbReference>
<evidence type="ECO:0000259" key="5">
    <source>
        <dbReference type="Pfam" id="PF21365"/>
    </source>
</evidence>
<gene>
    <name evidence="6" type="ORF">GCM10010911_39810</name>
</gene>
<feature type="domain" description="Glycosyl hydrolase family 31 C-terminal" evidence="5">
    <location>
        <begin position="510"/>
        <end position="598"/>
    </location>
</feature>
<evidence type="ECO:0000256" key="2">
    <source>
        <dbReference type="RuleBase" id="RU361185"/>
    </source>
</evidence>
<dbReference type="EMBL" id="BMHP01000003">
    <property type="protein sequence ID" value="GGD77875.1"/>
    <property type="molecule type" value="Genomic_DNA"/>
</dbReference>
<evidence type="ECO:0000256" key="1">
    <source>
        <dbReference type="ARBA" id="ARBA00007806"/>
    </source>
</evidence>
<dbReference type="SUPFAM" id="SSF51445">
    <property type="entry name" value="(Trans)glycosidases"/>
    <property type="match status" value="1"/>
</dbReference>
<keyword evidence="7" id="KW-1185">Reference proteome</keyword>
<name>A0A916Z5V4_9BACL</name>
<protein>
    <recommendedName>
        <fullName evidence="8">Glycoside hydrolase family 31 protein</fullName>
    </recommendedName>
</protein>
<dbReference type="InterPro" id="IPR051816">
    <property type="entry name" value="Glycosyl_Hydrolase_31"/>
</dbReference>
<dbReference type="InterPro" id="IPR011013">
    <property type="entry name" value="Gal_mutarotase_sf_dom"/>
</dbReference>
<evidence type="ECO:0008006" key="8">
    <source>
        <dbReference type="Google" id="ProtNLM"/>
    </source>
</evidence>
<accession>A0A916Z5V4</accession>
<reference evidence="6" key="2">
    <citation type="submission" date="2020-09" db="EMBL/GenBank/DDBJ databases">
        <authorList>
            <person name="Sun Q."/>
            <person name="Zhou Y."/>
        </authorList>
    </citation>
    <scope>NUCLEOTIDE SEQUENCE</scope>
    <source>
        <strain evidence="6">CGMCC 1.15178</strain>
    </source>
</reference>
<organism evidence="6 7">
    <name type="scientific">Paenibacillus nasutitermitis</name>
    <dbReference type="NCBI Taxonomy" id="1652958"/>
    <lineage>
        <taxon>Bacteria</taxon>
        <taxon>Bacillati</taxon>
        <taxon>Bacillota</taxon>
        <taxon>Bacilli</taxon>
        <taxon>Bacillales</taxon>
        <taxon>Paenibacillaceae</taxon>
        <taxon>Paenibacillus</taxon>
    </lineage>
</organism>
<dbReference type="PANTHER" id="PTHR43863:SF2">
    <property type="entry name" value="MALTASE-GLUCOAMYLASE"/>
    <property type="match status" value="1"/>
</dbReference>